<evidence type="ECO:0000313" key="3">
    <source>
        <dbReference type="Proteomes" id="UP000031443"/>
    </source>
</evidence>
<gene>
    <name evidence="2" type="ORF">UY3_08399</name>
</gene>
<dbReference type="PANTHER" id="PTHR47595">
    <property type="entry name" value="HEAT SHOCK 70 KDA PROTEIN 14"/>
    <property type="match status" value="1"/>
</dbReference>
<keyword evidence="3" id="KW-1185">Reference proteome</keyword>
<protein>
    <recommendedName>
        <fullName evidence="4">Zinc finger and SCAN domain-containing protein 29</fullName>
    </recommendedName>
</protein>
<evidence type="ECO:0000313" key="2">
    <source>
        <dbReference type="EMBL" id="EMP34447.1"/>
    </source>
</evidence>
<evidence type="ECO:0008006" key="4">
    <source>
        <dbReference type="Google" id="ProtNLM"/>
    </source>
</evidence>
<sequence>MGEKGYTRNTQQCHVKRKELRQVYQKAREANSCSGAESYTCRFYNELPAILRDDPTSTPTSNTDISQVCESRENKEDDMVDEKEEENGRQASGGSISLKARKYFKLGALWVAGHHGGQP</sequence>
<dbReference type="PANTHER" id="PTHR47595:SF1">
    <property type="entry name" value="MYB_SANT-LIKE DNA-BINDING DOMAIN-CONTAINING PROTEIN"/>
    <property type="match status" value="1"/>
</dbReference>
<reference evidence="3" key="1">
    <citation type="journal article" date="2013" name="Nat. Genet.">
        <title>The draft genomes of soft-shell turtle and green sea turtle yield insights into the development and evolution of the turtle-specific body plan.</title>
        <authorList>
            <person name="Wang Z."/>
            <person name="Pascual-Anaya J."/>
            <person name="Zadissa A."/>
            <person name="Li W."/>
            <person name="Niimura Y."/>
            <person name="Huang Z."/>
            <person name="Li C."/>
            <person name="White S."/>
            <person name="Xiong Z."/>
            <person name="Fang D."/>
            <person name="Wang B."/>
            <person name="Ming Y."/>
            <person name="Chen Y."/>
            <person name="Zheng Y."/>
            <person name="Kuraku S."/>
            <person name="Pignatelli M."/>
            <person name="Herrero J."/>
            <person name="Beal K."/>
            <person name="Nozawa M."/>
            <person name="Li Q."/>
            <person name="Wang J."/>
            <person name="Zhang H."/>
            <person name="Yu L."/>
            <person name="Shigenobu S."/>
            <person name="Wang J."/>
            <person name="Liu J."/>
            <person name="Flicek P."/>
            <person name="Searle S."/>
            <person name="Wang J."/>
            <person name="Kuratani S."/>
            <person name="Yin Y."/>
            <person name="Aken B."/>
            <person name="Zhang G."/>
            <person name="Irie N."/>
        </authorList>
    </citation>
    <scope>NUCLEOTIDE SEQUENCE [LARGE SCALE GENOMIC DNA]</scope>
</reference>
<name>M7C214_CHEMY</name>
<evidence type="ECO:0000256" key="1">
    <source>
        <dbReference type="SAM" id="MobiDB-lite"/>
    </source>
</evidence>
<proteinExistence type="predicted"/>
<dbReference type="AlphaFoldDB" id="M7C214"/>
<accession>M7C214</accession>
<dbReference type="EMBL" id="KB532023">
    <property type="protein sequence ID" value="EMP34447.1"/>
    <property type="molecule type" value="Genomic_DNA"/>
</dbReference>
<organism evidence="2 3">
    <name type="scientific">Chelonia mydas</name>
    <name type="common">Green sea-turtle</name>
    <name type="synonym">Chelonia agassizi</name>
    <dbReference type="NCBI Taxonomy" id="8469"/>
    <lineage>
        <taxon>Eukaryota</taxon>
        <taxon>Metazoa</taxon>
        <taxon>Chordata</taxon>
        <taxon>Craniata</taxon>
        <taxon>Vertebrata</taxon>
        <taxon>Euteleostomi</taxon>
        <taxon>Archelosauria</taxon>
        <taxon>Testudinata</taxon>
        <taxon>Testudines</taxon>
        <taxon>Cryptodira</taxon>
        <taxon>Durocryptodira</taxon>
        <taxon>Americhelydia</taxon>
        <taxon>Chelonioidea</taxon>
        <taxon>Cheloniidae</taxon>
        <taxon>Chelonia</taxon>
    </lineage>
</organism>
<dbReference type="Proteomes" id="UP000031443">
    <property type="component" value="Unassembled WGS sequence"/>
</dbReference>
<feature type="region of interest" description="Disordered" evidence="1">
    <location>
        <begin position="51"/>
        <end position="94"/>
    </location>
</feature>